<accession>A0A067WHY9</accession>
<dbReference type="Pfam" id="PF00494">
    <property type="entry name" value="SQS_PSY"/>
    <property type="match status" value="1"/>
</dbReference>
<dbReference type="STRING" id="1134510.O9A_00787"/>
<dbReference type="InterPro" id="IPR008949">
    <property type="entry name" value="Isoprenoid_synthase_dom_sf"/>
</dbReference>
<dbReference type="SUPFAM" id="SSF48576">
    <property type="entry name" value="Terpenoid synthases"/>
    <property type="match status" value="1"/>
</dbReference>
<dbReference type="Proteomes" id="UP000027015">
    <property type="component" value="Unassembled WGS sequence"/>
</dbReference>
<dbReference type="HOGENOM" id="CLU_037269_6_1_5"/>
<gene>
    <name evidence="1" type="ORF">O9A_00787</name>
</gene>
<evidence type="ECO:0000313" key="1">
    <source>
        <dbReference type="EMBL" id="KEC55507.1"/>
    </source>
</evidence>
<sequence>MINFLPYSLDILRSTDRDRYISVLFAPKKKRRALAALYAFNAEIVRIRENVHNPLIGEIRLRWWYDSIAKSEMEKSESNPILSDLFTAMTLFNLPKTAFLRYCDAQILDLYHNPMATLYDLEFYCGETASIILQLSCQILDSDAAQNFTYAYQHGGIAQGLSGVLRLLSFMQSRYQYYLPADMLKALGVKRKELESNHISKEQKCHIIEAMVALSRDRYTRFYEYFNMIPKTLKPAFLPLAIIPASLQKAVQLGAAVFQENTALPLLHRYWFITKAAISGNLPKIL</sequence>
<dbReference type="eggNOG" id="COG1562">
    <property type="taxonomic scope" value="Bacteria"/>
</dbReference>
<protein>
    <recommendedName>
        <fullName evidence="3">Phytoene synthase</fullName>
    </recommendedName>
</protein>
<dbReference type="AlphaFoldDB" id="A0A067WHY9"/>
<proteinExistence type="predicted"/>
<dbReference type="InterPro" id="IPR002060">
    <property type="entry name" value="Squ/phyt_synthse"/>
</dbReference>
<organism evidence="1 2">
    <name type="scientific">Bartonella koehlerae C-29</name>
    <dbReference type="NCBI Taxonomy" id="1134510"/>
    <lineage>
        <taxon>Bacteria</taxon>
        <taxon>Pseudomonadati</taxon>
        <taxon>Pseudomonadota</taxon>
        <taxon>Alphaproteobacteria</taxon>
        <taxon>Hyphomicrobiales</taxon>
        <taxon>Bartonellaceae</taxon>
        <taxon>Bartonella</taxon>
    </lineage>
</organism>
<keyword evidence="2" id="KW-1185">Reference proteome</keyword>
<dbReference type="PATRIC" id="fig|1134510.3.peg.908"/>
<dbReference type="RefSeq" id="WP_034458961.1">
    <property type="nucleotide sequence ID" value="NZ_CADEAH010000003.1"/>
</dbReference>
<dbReference type="Gene3D" id="1.10.600.10">
    <property type="entry name" value="Farnesyl Diphosphate Synthase"/>
    <property type="match status" value="1"/>
</dbReference>
<dbReference type="EMBL" id="AHPL01000007">
    <property type="protein sequence ID" value="KEC55507.1"/>
    <property type="molecule type" value="Genomic_DNA"/>
</dbReference>
<name>A0A067WHY9_9HYPH</name>
<evidence type="ECO:0000313" key="2">
    <source>
        <dbReference type="Proteomes" id="UP000027015"/>
    </source>
</evidence>
<evidence type="ECO:0008006" key="3">
    <source>
        <dbReference type="Google" id="ProtNLM"/>
    </source>
</evidence>
<comment type="caution">
    <text evidence="1">The sequence shown here is derived from an EMBL/GenBank/DDBJ whole genome shotgun (WGS) entry which is preliminary data.</text>
</comment>
<dbReference type="OrthoDB" id="9814909at2"/>
<reference evidence="1 2" key="1">
    <citation type="submission" date="2012-04" db="EMBL/GenBank/DDBJ databases">
        <title>The Genome Sequence of Bartonella koehlerae C-29.</title>
        <authorList>
            <consortium name="The Broad Institute Genome Sequencing Platform"/>
            <consortium name="The Broad Institute Genome Sequencing Center for Infectious Disease"/>
            <person name="Feldgarden M."/>
            <person name="Kirby J."/>
            <person name="Kosoy M."/>
            <person name="Birtles R."/>
            <person name="Probert W.S."/>
            <person name="Chiaraviglio L."/>
            <person name="Walker B."/>
            <person name="Young S.K."/>
            <person name="Zeng Q."/>
            <person name="Gargeya S."/>
            <person name="Fitzgerald M."/>
            <person name="Haas B."/>
            <person name="Abouelleil A."/>
            <person name="Alvarado L."/>
            <person name="Arachchi H.M."/>
            <person name="Berlin A.M."/>
            <person name="Chapman S.B."/>
            <person name="Goldberg J."/>
            <person name="Griggs A."/>
            <person name="Gujja S."/>
            <person name="Hansen M."/>
            <person name="Howarth C."/>
            <person name="Imamovic A."/>
            <person name="Larimer J."/>
            <person name="McCowen C."/>
            <person name="Montmayeur A."/>
            <person name="Murphy C."/>
            <person name="Neiman D."/>
            <person name="Pearson M."/>
            <person name="Priest M."/>
            <person name="Roberts A."/>
            <person name="Saif S."/>
            <person name="Shea T."/>
            <person name="Sisk P."/>
            <person name="Sykes S."/>
            <person name="Wortman J."/>
            <person name="Nusbaum C."/>
            <person name="Birren B."/>
        </authorList>
    </citation>
    <scope>NUCLEOTIDE SEQUENCE [LARGE SCALE GENOMIC DNA]</scope>
    <source>
        <strain evidence="1 2">C-29</strain>
    </source>
</reference>